<evidence type="ECO:0000259" key="1">
    <source>
        <dbReference type="PROSITE" id="PS51114"/>
    </source>
</evidence>
<dbReference type="InterPro" id="IPR008979">
    <property type="entry name" value="Galactose-bd-like_sf"/>
</dbReference>
<dbReference type="GO" id="GO:0005737">
    <property type="term" value="C:cytoplasm"/>
    <property type="evidence" value="ECO:0007669"/>
    <property type="project" value="UniProtKB-ARBA"/>
</dbReference>
<dbReference type="InterPro" id="IPR007397">
    <property type="entry name" value="F-box-assoc_dom"/>
</dbReference>
<comment type="caution">
    <text evidence="2">The sequence shown here is derived from an EMBL/GenBank/DDBJ whole genome shotgun (WGS) entry which is preliminary data.</text>
</comment>
<dbReference type="Proteomes" id="UP000727407">
    <property type="component" value="Unassembled WGS sequence"/>
</dbReference>
<dbReference type="FunFam" id="2.60.120.260:FF:000012">
    <property type="entry name" value="F-box only protein 2"/>
    <property type="match status" value="1"/>
</dbReference>
<dbReference type="InterPro" id="IPR039752">
    <property type="entry name" value="F-box_only"/>
</dbReference>
<dbReference type="PROSITE" id="PS51114">
    <property type="entry name" value="FBA"/>
    <property type="match status" value="1"/>
</dbReference>
<organism evidence="2 3">
    <name type="scientific">Clarias magur</name>
    <name type="common">Asian catfish</name>
    <name type="synonym">Macropteronotus magur</name>
    <dbReference type="NCBI Taxonomy" id="1594786"/>
    <lineage>
        <taxon>Eukaryota</taxon>
        <taxon>Metazoa</taxon>
        <taxon>Chordata</taxon>
        <taxon>Craniata</taxon>
        <taxon>Vertebrata</taxon>
        <taxon>Euteleostomi</taxon>
        <taxon>Actinopterygii</taxon>
        <taxon>Neopterygii</taxon>
        <taxon>Teleostei</taxon>
        <taxon>Ostariophysi</taxon>
        <taxon>Siluriformes</taxon>
        <taxon>Clariidae</taxon>
        <taxon>Clarias</taxon>
    </lineage>
</organism>
<feature type="non-terminal residue" evidence="2">
    <location>
        <position position="165"/>
    </location>
</feature>
<dbReference type="GO" id="GO:0006516">
    <property type="term" value="P:glycoprotein catabolic process"/>
    <property type="evidence" value="ECO:0007669"/>
    <property type="project" value="TreeGrafter"/>
</dbReference>
<evidence type="ECO:0000313" key="2">
    <source>
        <dbReference type="EMBL" id="KAF5909058.1"/>
    </source>
</evidence>
<dbReference type="GO" id="GO:0061630">
    <property type="term" value="F:ubiquitin protein ligase activity"/>
    <property type="evidence" value="ECO:0007669"/>
    <property type="project" value="TreeGrafter"/>
</dbReference>
<gene>
    <name evidence="2" type="ORF">DAT39_001226</name>
</gene>
<sequence length="165" mass="19724">MVDNTAFWEERCRREGYKPLNNHRVPRDWQAFYVLCKKRRNLLKNPNADNRFSGWNILENGGDKWGIGDLQKPHPDKTVTKYFVTSYWPCIKAQLISLEKQGYSSAFMDEIQPDIVITDWYAPRRDCGSEYEICVELLNHKKKIIHVFQPEKVTFPQWNDQEWKK</sequence>
<dbReference type="PANTHER" id="PTHR12125:SF12">
    <property type="entry name" value="F-BOX ONLY PROTEIN 6"/>
    <property type="match status" value="1"/>
</dbReference>
<dbReference type="GO" id="GO:0019005">
    <property type="term" value="C:SCF ubiquitin ligase complex"/>
    <property type="evidence" value="ECO:0007669"/>
    <property type="project" value="TreeGrafter"/>
</dbReference>
<evidence type="ECO:0000313" key="3">
    <source>
        <dbReference type="Proteomes" id="UP000727407"/>
    </source>
</evidence>
<dbReference type="Pfam" id="PF04300">
    <property type="entry name" value="FBA"/>
    <property type="match status" value="1"/>
</dbReference>
<reference evidence="2" key="1">
    <citation type="submission" date="2020-07" db="EMBL/GenBank/DDBJ databases">
        <title>Clarias magur genome sequencing, assembly and annotation.</title>
        <authorList>
            <person name="Kushwaha B."/>
            <person name="Kumar R."/>
            <person name="Das P."/>
            <person name="Joshi C.G."/>
            <person name="Kumar D."/>
            <person name="Nagpure N.S."/>
            <person name="Pandey M."/>
            <person name="Agarwal S."/>
            <person name="Srivastava S."/>
            <person name="Singh M."/>
            <person name="Sahoo L."/>
            <person name="Jayasankar P."/>
            <person name="Meher P.K."/>
            <person name="Koringa P.G."/>
            <person name="Iquebal M.A."/>
            <person name="Das S.P."/>
            <person name="Bit A."/>
            <person name="Patnaik S."/>
            <person name="Patel N."/>
            <person name="Shah T.M."/>
            <person name="Hinsu A."/>
            <person name="Jena J.K."/>
        </authorList>
    </citation>
    <scope>NUCLEOTIDE SEQUENCE</scope>
    <source>
        <strain evidence="2">CIFAMagur01</strain>
        <tissue evidence="2">Testis</tissue>
    </source>
</reference>
<dbReference type="SUPFAM" id="SSF49785">
    <property type="entry name" value="Galactose-binding domain-like"/>
    <property type="match status" value="1"/>
</dbReference>
<protein>
    <submittedName>
        <fullName evidence="2">F-box only protein 6-like isoform X3</fullName>
    </submittedName>
</protein>
<dbReference type="GO" id="GO:0036503">
    <property type="term" value="P:ERAD pathway"/>
    <property type="evidence" value="ECO:0007669"/>
    <property type="project" value="TreeGrafter"/>
</dbReference>
<dbReference type="AlphaFoldDB" id="A0A8J4UG43"/>
<dbReference type="GO" id="GO:0031146">
    <property type="term" value="P:SCF-dependent proteasomal ubiquitin-dependent protein catabolic process"/>
    <property type="evidence" value="ECO:0007669"/>
    <property type="project" value="TreeGrafter"/>
</dbReference>
<accession>A0A8J4UG43</accession>
<proteinExistence type="predicted"/>
<dbReference type="EMBL" id="QNUK01000008">
    <property type="protein sequence ID" value="KAF5909058.1"/>
    <property type="molecule type" value="Genomic_DNA"/>
</dbReference>
<dbReference type="Gene3D" id="2.60.120.260">
    <property type="entry name" value="Galactose-binding domain-like"/>
    <property type="match status" value="1"/>
</dbReference>
<keyword evidence="3" id="KW-1185">Reference proteome</keyword>
<feature type="domain" description="FBA" evidence="1">
    <location>
        <begin position="32"/>
        <end position="165"/>
    </location>
</feature>
<name>A0A8J4UG43_CLAMG</name>
<dbReference type="PANTHER" id="PTHR12125">
    <property type="entry name" value="F-BOX ONLY PROTEIN 6-LIKE PROTEIN"/>
    <property type="match status" value="1"/>
</dbReference>
<dbReference type="OrthoDB" id="1107553at2759"/>
<dbReference type="SMART" id="SM01198">
    <property type="entry name" value="FBA"/>
    <property type="match status" value="1"/>
</dbReference>